<accession>A0ABR3QMA1</accession>
<comment type="caution">
    <text evidence="2">The sequence shown here is derived from an EMBL/GenBank/DDBJ whole genome shotgun (WGS) entry which is preliminary data.</text>
</comment>
<feature type="signal peptide" evidence="1">
    <location>
        <begin position="1"/>
        <end position="21"/>
    </location>
</feature>
<evidence type="ECO:0000313" key="3">
    <source>
        <dbReference type="Proteomes" id="UP001521785"/>
    </source>
</evidence>
<name>A0ABR3QMA1_9PLEO</name>
<proteinExistence type="predicted"/>
<feature type="chain" id="PRO_5045791447" evidence="1">
    <location>
        <begin position="22"/>
        <end position="211"/>
    </location>
</feature>
<keyword evidence="1" id="KW-0732">Signal</keyword>
<sequence length="211" mass="23667">MLFQFALTLSVLSTLLPLTLANFDIYADHYKSWSSTNPQAGGFRIFGGDTNDPCKYVNKKDYIRWPKRDDVSGEKFGIRCEGSGCDYESADPNKIDRLEMHFSNNPLYHWTLYADNVAQKAPPLDGRWMFPSEVGPQAPGYCFPYPGDEYNCEHSAPDGPSGQVFVVGSKGKRLFRCITSIKNVYSDDINGPKLQGADTYYPYPDDGKKGN</sequence>
<evidence type="ECO:0000313" key="2">
    <source>
        <dbReference type="EMBL" id="KAL1593282.1"/>
    </source>
</evidence>
<protein>
    <submittedName>
        <fullName evidence="2">Uncharacterized protein</fullName>
    </submittedName>
</protein>
<dbReference type="Proteomes" id="UP001521785">
    <property type="component" value="Unassembled WGS sequence"/>
</dbReference>
<reference evidence="2 3" key="1">
    <citation type="submission" date="2024-02" db="EMBL/GenBank/DDBJ databases">
        <title>De novo assembly and annotation of 12 fungi associated with fruit tree decline syndrome in Ontario, Canada.</title>
        <authorList>
            <person name="Sulman M."/>
            <person name="Ellouze W."/>
            <person name="Ilyukhin E."/>
        </authorList>
    </citation>
    <scope>NUCLEOTIDE SEQUENCE [LARGE SCALE GENOMIC DNA]</scope>
    <source>
        <strain evidence="2 3">M42-189</strain>
    </source>
</reference>
<keyword evidence="3" id="KW-1185">Reference proteome</keyword>
<evidence type="ECO:0000256" key="1">
    <source>
        <dbReference type="SAM" id="SignalP"/>
    </source>
</evidence>
<dbReference type="EMBL" id="JAKJXO020000019">
    <property type="protein sequence ID" value="KAL1593282.1"/>
    <property type="molecule type" value="Genomic_DNA"/>
</dbReference>
<gene>
    <name evidence="2" type="ORF">SLS60_010890</name>
</gene>
<organism evidence="2 3">
    <name type="scientific">Paraconiothyrium brasiliense</name>
    <dbReference type="NCBI Taxonomy" id="300254"/>
    <lineage>
        <taxon>Eukaryota</taxon>
        <taxon>Fungi</taxon>
        <taxon>Dikarya</taxon>
        <taxon>Ascomycota</taxon>
        <taxon>Pezizomycotina</taxon>
        <taxon>Dothideomycetes</taxon>
        <taxon>Pleosporomycetidae</taxon>
        <taxon>Pleosporales</taxon>
        <taxon>Massarineae</taxon>
        <taxon>Didymosphaeriaceae</taxon>
        <taxon>Paraconiothyrium</taxon>
    </lineage>
</organism>